<comment type="caution">
    <text evidence="2">The sequence shown here is derived from an EMBL/GenBank/DDBJ whole genome shotgun (WGS) entry which is preliminary data.</text>
</comment>
<dbReference type="AlphaFoldDB" id="A0A829YEW7"/>
<dbReference type="InterPro" id="IPR000073">
    <property type="entry name" value="AB_hydrolase_1"/>
</dbReference>
<evidence type="ECO:0000259" key="1">
    <source>
        <dbReference type="Pfam" id="PF12697"/>
    </source>
</evidence>
<dbReference type="PANTHER" id="PTHR43798">
    <property type="entry name" value="MONOACYLGLYCEROL LIPASE"/>
    <property type="match status" value="1"/>
</dbReference>
<dbReference type="EMBL" id="BLJN01000003">
    <property type="protein sequence ID" value="GFE81341.1"/>
    <property type="molecule type" value="Genomic_DNA"/>
</dbReference>
<dbReference type="SUPFAM" id="SSF53474">
    <property type="entry name" value="alpha/beta-Hydrolases"/>
    <property type="match status" value="1"/>
</dbReference>
<reference evidence="3" key="1">
    <citation type="submission" date="2020-01" db="EMBL/GenBank/DDBJ databases">
        <title>'Steroidobacter agaridevorans' sp. nov., agar-degrading bacteria isolated from rhizosphere soils.</title>
        <authorList>
            <person name="Ikenaga M."/>
            <person name="Kataoka M."/>
            <person name="Murouchi A."/>
            <person name="Katsuragi S."/>
            <person name="Sakai M."/>
        </authorList>
    </citation>
    <scope>NUCLEOTIDE SEQUENCE [LARGE SCALE GENOMIC DNA]</scope>
    <source>
        <strain evidence="3">YU21-B</strain>
    </source>
</reference>
<protein>
    <submittedName>
        <fullName evidence="2">Alpha/beta hydrolase</fullName>
    </submittedName>
</protein>
<dbReference type="InterPro" id="IPR029058">
    <property type="entry name" value="AB_hydrolase_fold"/>
</dbReference>
<evidence type="ECO:0000313" key="2">
    <source>
        <dbReference type="EMBL" id="GFE81341.1"/>
    </source>
</evidence>
<dbReference type="Pfam" id="PF12697">
    <property type="entry name" value="Abhydrolase_6"/>
    <property type="match status" value="1"/>
</dbReference>
<accession>A0A829YEW7</accession>
<sequence>MPIYSEQTYRSRDGLKLYYRDYPGDVKKVPVLCLHGLTRNCRDFEALALRITPGRRVITPDFRGRGQSQYDSMWMNYHPMTYVDDLWSLLRELGIDRVIAIGTSLGGLVAMLMGAVRAQTFAGVVLNDIGPEVDPVGAARIRSYAGRFPPPRSWGDAIEQMKYVFGVALPDFTEPQWRDFVRLSYSEDETGSPRLEADPRIGDAIRAIQPPPGAAQGMWLAFNALRDTPTLAIRGALSDLLSVDVFDRMQREHPRLQRVTVDNRGHVPQLDEPQCRAALDRFLAELP</sequence>
<dbReference type="PANTHER" id="PTHR43798:SF33">
    <property type="entry name" value="HYDROLASE, PUTATIVE (AFU_ORTHOLOGUE AFUA_2G14860)-RELATED"/>
    <property type="match status" value="1"/>
</dbReference>
<proteinExistence type="predicted"/>
<dbReference type="GO" id="GO:0016787">
    <property type="term" value="F:hydrolase activity"/>
    <property type="evidence" value="ECO:0007669"/>
    <property type="project" value="UniProtKB-KW"/>
</dbReference>
<dbReference type="Proteomes" id="UP000445000">
    <property type="component" value="Unassembled WGS sequence"/>
</dbReference>
<keyword evidence="3" id="KW-1185">Reference proteome</keyword>
<dbReference type="PRINTS" id="PR00111">
    <property type="entry name" value="ABHYDROLASE"/>
</dbReference>
<organism evidence="2 3">
    <name type="scientific">Steroidobacter agaridevorans</name>
    <dbReference type="NCBI Taxonomy" id="2695856"/>
    <lineage>
        <taxon>Bacteria</taxon>
        <taxon>Pseudomonadati</taxon>
        <taxon>Pseudomonadota</taxon>
        <taxon>Gammaproteobacteria</taxon>
        <taxon>Steroidobacterales</taxon>
        <taxon>Steroidobacteraceae</taxon>
        <taxon>Steroidobacter</taxon>
    </lineage>
</organism>
<gene>
    <name evidence="2" type="ORF">GCM10011487_33410</name>
</gene>
<evidence type="ECO:0000313" key="3">
    <source>
        <dbReference type="Proteomes" id="UP000445000"/>
    </source>
</evidence>
<keyword evidence="2" id="KW-0378">Hydrolase</keyword>
<name>A0A829YEW7_9GAMM</name>
<dbReference type="GO" id="GO:0016020">
    <property type="term" value="C:membrane"/>
    <property type="evidence" value="ECO:0007669"/>
    <property type="project" value="TreeGrafter"/>
</dbReference>
<feature type="domain" description="AB hydrolase-1" evidence="1">
    <location>
        <begin position="31"/>
        <end position="273"/>
    </location>
</feature>
<dbReference type="RefSeq" id="WP_161813003.1">
    <property type="nucleotide sequence ID" value="NZ_BLJN01000003.1"/>
</dbReference>
<dbReference type="InterPro" id="IPR050266">
    <property type="entry name" value="AB_hydrolase_sf"/>
</dbReference>
<dbReference type="Gene3D" id="3.40.50.1820">
    <property type="entry name" value="alpha/beta hydrolase"/>
    <property type="match status" value="1"/>
</dbReference>